<evidence type="ECO:0000256" key="3">
    <source>
        <dbReference type="ARBA" id="ARBA00022900"/>
    </source>
</evidence>
<evidence type="ECO:0000313" key="7">
    <source>
        <dbReference type="RefSeq" id="XP_018017145.1"/>
    </source>
</evidence>
<dbReference type="Gene3D" id="2.30.39.10">
    <property type="entry name" value="Alpha-1-antitrypsin, domain 1"/>
    <property type="match status" value="1"/>
</dbReference>
<dbReference type="AlphaFoldDB" id="A0A8B7NTV8"/>
<dbReference type="Pfam" id="PF00079">
    <property type="entry name" value="Serpin"/>
    <property type="match status" value="1"/>
</dbReference>
<dbReference type="GO" id="GO:0005615">
    <property type="term" value="C:extracellular space"/>
    <property type="evidence" value="ECO:0007669"/>
    <property type="project" value="InterPro"/>
</dbReference>
<protein>
    <submittedName>
        <fullName evidence="7">Leukocyte elastase inhibitor isoform X1</fullName>
    </submittedName>
</protein>
<comment type="similarity">
    <text evidence="1 4">Belongs to the serpin family.</text>
</comment>
<dbReference type="PANTHER" id="PTHR11461">
    <property type="entry name" value="SERINE PROTEASE INHIBITOR, SERPIN"/>
    <property type="match status" value="1"/>
</dbReference>
<dbReference type="KEGG" id="hazt:108673787"/>
<keyword evidence="3" id="KW-0722">Serine protease inhibitor</keyword>
<sequence>MTQYTPGVLVKNVKPAPRSSLRLLLLALLLLALLLLLLTPVVLLVETSLFTSRADMSDEKSLDLATSLSAFTLDMYKVLSEKAPEKNLFFSPLSVMTALSMTLMGAKQASRDQLAVALKLHPHSNDAVKTAFAAALDAFNKMPEGVQKLYELHVANNMYVSHKLDLQQEFSDALTQHFQAAAKVVDFGGQTEAVRQEINQAVEEATKNKIKNLIPEGILDALTRLVLVNAVYFKGLWTKPFDKARTQDLPFYTDETNSVNVPMMKAKEEYRYMIRKDLEATVLGMDYQGGNLSLVIVLPDKRTGLAEVERRLQGVDLRELFDSGRKVKVEVTIPRFKLEYSEDLVAPLKSLGVSNMFGSSADLSGIGGLPGDLYVSNVLHKAFIDVNEEGSEAAAATAQVIMARMAMVRTIPPFVADHPFVFLLQDLQSGITLFAGRYSRPDALPPKQEL</sequence>
<dbReference type="InterPro" id="IPR042178">
    <property type="entry name" value="Serpin_sf_1"/>
</dbReference>
<dbReference type="InterPro" id="IPR023795">
    <property type="entry name" value="Serpin_CS"/>
</dbReference>
<dbReference type="CDD" id="cd00172">
    <property type="entry name" value="serpin"/>
    <property type="match status" value="1"/>
</dbReference>
<evidence type="ECO:0000259" key="5">
    <source>
        <dbReference type="SMART" id="SM00093"/>
    </source>
</evidence>
<dbReference type="PANTHER" id="PTHR11461:SF211">
    <property type="entry name" value="GH10112P-RELATED"/>
    <property type="match status" value="1"/>
</dbReference>
<keyword evidence="2" id="KW-0646">Protease inhibitor</keyword>
<dbReference type="SMART" id="SM00093">
    <property type="entry name" value="SERPIN"/>
    <property type="match status" value="1"/>
</dbReference>
<dbReference type="Gene3D" id="3.30.497.10">
    <property type="entry name" value="Antithrombin, subunit I, domain 2"/>
    <property type="match status" value="1"/>
</dbReference>
<dbReference type="RefSeq" id="XP_018017145.1">
    <property type="nucleotide sequence ID" value="XM_018161656.2"/>
</dbReference>
<keyword evidence="6" id="KW-1185">Reference proteome</keyword>
<name>A0A8B7NTV8_HYAAZ</name>
<dbReference type="InterPro" id="IPR023796">
    <property type="entry name" value="Serpin_dom"/>
</dbReference>
<organism evidence="6 7">
    <name type="scientific">Hyalella azteca</name>
    <name type="common">Amphipod</name>
    <dbReference type="NCBI Taxonomy" id="294128"/>
    <lineage>
        <taxon>Eukaryota</taxon>
        <taxon>Metazoa</taxon>
        <taxon>Ecdysozoa</taxon>
        <taxon>Arthropoda</taxon>
        <taxon>Crustacea</taxon>
        <taxon>Multicrustacea</taxon>
        <taxon>Malacostraca</taxon>
        <taxon>Eumalacostraca</taxon>
        <taxon>Peracarida</taxon>
        <taxon>Amphipoda</taxon>
        <taxon>Senticaudata</taxon>
        <taxon>Talitrida</taxon>
        <taxon>Talitroidea</taxon>
        <taxon>Hyalellidae</taxon>
        <taxon>Hyalella</taxon>
    </lineage>
</organism>
<dbReference type="GeneID" id="108673787"/>
<evidence type="ECO:0000256" key="4">
    <source>
        <dbReference type="RuleBase" id="RU000411"/>
    </source>
</evidence>
<dbReference type="OrthoDB" id="6347071at2759"/>
<dbReference type="PROSITE" id="PS00284">
    <property type="entry name" value="SERPIN"/>
    <property type="match status" value="1"/>
</dbReference>
<dbReference type="SUPFAM" id="SSF56574">
    <property type="entry name" value="Serpins"/>
    <property type="match status" value="1"/>
</dbReference>
<feature type="domain" description="Serpin" evidence="5">
    <location>
        <begin position="73"/>
        <end position="441"/>
    </location>
</feature>
<dbReference type="InterPro" id="IPR042185">
    <property type="entry name" value="Serpin_sf_2"/>
</dbReference>
<dbReference type="InterPro" id="IPR000215">
    <property type="entry name" value="Serpin_fam"/>
</dbReference>
<dbReference type="InterPro" id="IPR036186">
    <property type="entry name" value="Serpin_sf"/>
</dbReference>
<evidence type="ECO:0000256" key="2">
    <source>
        <dbReference type="ARBA" id="ARBA00022690"/>
    </source>
</evidence>
<accession>A0A8B7NTV8</accession>
<dbReference type="GO" id="GO:0004867">
    <property type="term" value="F:serine-type endopeptidase inhibitor activity"/>
    <property type="evidence" value="ECO:0007669"/>
    <property type="project" value="UniProtKB-KW"/>
</dbReference>
<evidence type="ECO:0000256" key="1">
    <source>
        <dbReference type="ARBA" id="ARBA00009500"/>
    </source>
</evidence>
<proteinExistence type="inferred from homology"/>
<reference evidence="7" key="1">
    <citation type="submission" date="2025-08" db="UniProtKB">
        <authorList>
            <consortium name="RefSeq"/>
        </authorList>
    </citation>
    <scope>IDENTIFICATION</scope>
    <source>
        <tissue evidence="7">Whole organism</tissue>
    </source>
</reference>
<dbReference type="Proteomes" id="UP000694843">
    <property type="component" value="Unplaced"/>
</dbReference>
<gene>
    <name evidence="7" type="primary">LOC108673787</name>
</gene>
<evidence type="ECO:0000313" key="6">
    <source>
        <dbReference type="Proteomes" id="UP000694843"/>
    </source>
</evidence>